<reference evidence="3" key="1">
    <citation type="submission" date="2020-06" db="EMBL/GenBank/DDBJ databases">
        <authorList>
            <person name="Li T."/>
            <person name="Hu X."/>
            <person name="Zhang T."/>
            <person name="Song X."/>
            <person name="Zhang H."/>
            <person name="Dai N."/>
            <person name="Sheng W."/>
            <person name="Hou X."/>
            <person name="Wei L."/>
        </authorList>
    </citation>
    <scope>NUCLEOTIDE SEQUENCE</scope>
    <source>
        <strain evidence="3">K16</strain>
        <tissue evidence="3">Leaf</tissue>
    </source>
</reference>
<name>A0AAE2BTQ0_9LAMI</name>
<reference evidence="3" key="2">
    <citation type="journal article" date="2024" name="Plant">
        <title>Genomic evolution and insights into agronomic trait innovations of Sesamum species.</title>
        <authorList>
            <person name="Miao H."/>
            <person name="Wang L."/>
            <person name="Qu L."/>
            <person name="Liu H."/>
            <person name="Sun Y."/>
            <person name="Le M."/>
            <person name="Wang Q."/>
            <person name="Wei S."/>
            <person name="Zheng Y."/>
            <person name="Lin W."/>
            <person name="Duan Y."/>
            <person name="Cao H."/>
            <person name="Xiong S."/>
            <person name="Wang X."/>
            <person name="Wei L."/>
            <person name="Li C."/>
            <person name="Ma Q."/>
            <person name="Ju M."/>
            <person name="Zhao R."/>
            <person name="Li G."/>
            <person name="Mu C."/>
            <person name="Tian Q."/>
            <person name="Mei H."/>
            <person name="Zhang T."/>
            <person name="Gao T."/>
            <person name="Zhang H."/>
        </authorList>
    </citation>
    <scope>NUCLEOTIDE SEQUENCE</scope>
    <source>
        <strain evidence="3">K16</strain>
    </source>
</reference>
<dbReference type="Proteomes" id="UP001289374">
    <property type="component" value="Unassembled WGS sequence"/>
</dbReference>
<dbReference type="CDD" id="cd09272">
    <property type="entry name" value="RNase_HI_RT_Ty1"/>
    <property type="match status" value="1"/>
</dbReference>
<dbReference type="PANTHER" id="PTHR11439">
    <property type="entry name" value="GAG-POL-RELATED RETROTRANSPOSON"/>
    <property type="match status" value="1"/>
</dbReference>
<dbReference type="EMBL" id="JACGWL010000008">
    <property type="protein sequence ID" value="KAK4397416.1"/>
    <property type="molecule type" value="Genomic_DNA"/>
</dbReference>
<organism evidence="3 4">
    <name type="scientific">Sesamum angolense</name>
    <dbReference type="NCBI Taxonomy" id="2727404"/>
    <lineage>
        <taxon>Eukaryota</taxon>
        <taxon>Viridiplantae</taxon>
        <taxon>Streptophyta</taxon>
        <taxon>Embryophyta</taxon>
        <taxon>Tracheophyta</taxon>
        <taxon>Spermatophyta</taxon>
        <taxon>Magnoliopsida</taxon>
        <taxon>eudicotyledons</taxon>
        <taxon>Gunneridae</taxon>
        <taxon>Pentapetalae</taxon>
        <taxon>asterids</taxon>
        <taxon>lamiids</taxon>
        <taxon>Lamiales</taxon>
        <taxon>Pedaliaceae</taxon>
        <taxon>Sesamum</taxon>
    </lineage>
</organism>
<evidence type="ECO:0000313" key="3">
    <source>
        <dbReference type="EMBL" id="KAK4397416.1"/>
    </source>
</evidence>
<dbReference type="AlphaFoldDB" id="A0AAE2BTQ0"/>
<evidence type="ECO:0000256" key="1">
    <source>
        <dbReference type="SAM" id="MobiDB-lite"/>
    </source>
</evidence>
<accession>A0AAE2BTQ0</accession>
<keyword evidence="4" id="KW-1185">Reference proteome</keyword>
<gene>
    <name evidence="3" type="ORF">Sango_1578200</name>
</gene>
<evidence type="ECO:0000256" key="2">
    <source>
        <dbReference type="SAM" id="Phobius"/>
    </source>
</evidence>
<evidence type="ECO:0000313" key="4">
    <source>
        <dbReference type="Proteomes" id="UP001289374"/>
    </source>
</evidence>
<proteinExistence type="predicted"/>
<feature type="transmembrane region" description="Helical" evidence="2">
    <location>
        <begin position="12"/>
        <end position="38"/>
    </location>
</feature>
<sequence>MSRHGAILMDVVVVMAVVVVGVAVVVEIIIIHGLIPIFRTKMGTRQRINMRKLQIEIFAIYVGCLDIGPVLVVFGCAVYVPIPPPQKTKMGPQRRLGIYIGFESSSIIKYLEPMTGDQFTARLPNAFIDIKKVTKSHIPIENVPACLEVPEAAPTQPKASESQIRRKRGRPLGSKDANPRKRKEHIVSINHDANVINNNVSKDKILKWFYLKTLNRTESGFVIIAVYFDDLNIIGSPEDIRQAADYLKIRSLDVNKDPFRPPAHNDEILGPEVPYLSAIGALICGDLSDPHKAISQSGYVFMYGGTAFSWRSTKQTLVATSSTHAELIALYEAGRECVWLRSLIHYVCESCGLKPIEESPTVIYEDNAACIAQIKDGYIKGDRTKHISPKFFSTYDLQVEGKVDVKQIPSSQNLADLFTMHYQQRCSST</sequence>
<feature type="region of interest" description="Disordered" evidence="1">
    <location>
        <begin position="151"/>
        <end position="182"/>
    </location>
</feature>
<feature type="transmembrane region" description="Helical" evidence="2">
    <location>
        <begin position="58"/>
        <end position="80"/>
    </location>
</feature>
<comment type="caution">
    <text evidence="3">The sequence shown here is derived from an EMBL/GenBank/DDBJ whole genome shotgun (WGS) entry which is preliminary data.</text>
</comment>
<dbReference type="PANTHER" id="PTHR11439:SF486">
    <property type="entry name" value="RLK (RECEPTOR-LIKE KINASE) PROTEIN, PUTATIVE-RELATED"/>
    <property type="match status" value="1"/>
</dbReference>
<keyword evidence="2" id="KW-1133">Transmembrane helix</keyword>
<protein>
    <submittedName>
        <fullName evidence="3">Uncharacterized protein</fullName>
    </submittedName>
</protein>
<keyword evidence="2" id="KW-0472">Membrane</keyword>
<keyword evidence="2" id="KW-0812">Transmembrane</keyword>